<dbReference type="Proteomes" id="UP000199086">
    <property type="component" value="Unassembled WGS sequence"/>
</dbReference>
<dbReference type="AlphaFoldDB" id="A0A1G6GEQ7"/>
<protein>
    <submittedName>
        <fullName evidence="1">Uncharacterized protein</fullName>
    </submittedName>
</protein>
<dbReference type="Gene3D" id="3.40.50.2000">
    <property type="entry name" value="Glycogen Phosphorylase B"/>
    <property type="match status" value="1"/>
</dbReference>
<keyword evidence="2" id="KW-1185">Reference proteome</keyword>
<organism evidence="1 2">
    <name type="scientific">Raineyella antarctica</name>
    <dbReference type="NCBI Taxonomy" id="1577474"/>
    <lineage>
        <taxon>Bacteria</taxon>
        <taxon>Bacillati</taxon>
        <taxon>Actinomycetota</taxon>
        <taxon>Actinomycetes</taxon>
        <taxon>Propionibacteriales</taxon>
        <taxon>Propionibacteriaceae</taxon>
        <taxon>Raineyella</taxon>
    </lineage>
</organism>
<name>A0A1G6GEQ7_9ACTN</name>
<accession>A0A1G6GEQ7</accession>
<evidence type="ECO:0000313" key="2">
    <source>
        <dbReference type="Proteomes" id="UP000199086"/>
    </source>
</evidence>
<evidence type="ECO:0000313" key="1">
    <source>
        <dbReference type="EMBL" id="SDB80389.1"/>
    </source>
</evidence>
<dbReference type="STRING" id="1577474.GA0111570_102179"/>
<reference evidence="1 2" key="1">
    <citation type="submission" date="2016-06" db="EMBL/GenBank/DDBJ databases">
        <authorList>
            <person name="Olsen C.W."/>
            <person name="Carey S."/>
            <person name="Hinshaw L."/>
            <person name="Karasin A.I."/>
        </authorList>
    </citation>
    <scope>NUCLEOTIDE SEQUENCE [LARGE SCALE GENOMIC DNA]</scope>
    <source>
        <strain evidence="1 2">LZ-22</strain>
    </source>
</reference>
<gene>
    <name evidence="1" type="ORF">GA0111570_102179</name>
</gene>
<dbReference type="SUPFAM" id="SSF53756">
    <property type="entry name" value="UDP-Glycosyltransferase/glycogen phosphorylase"/>
    <property type="match status" value="1"/>
</dbReference>
<dbReference type="EMBL" id="FMYF01000002">
    <property type="protein sequence ID" value="SDB80389.1"/>
    <property type="molecule type" value="Genomic_DNA"/>
</dbReference>
<sequence length="453" mass="51151">MWVQTGAYLDMTRVLVITNNSWNDSNSTGLTTTNFFGGWDRNSIANLYCRSEAPNNDVCDQYFRITEADLVQSIFQGGPIGTRSDYVGLTKSQQATDREAADNERRLYRFFRSRRFHALLWARELLWCAGKWKNANLRDFLTEFNPEVIYMPIHGCFYMHDVLHYVKACTGAKVVLFTGDDMYSLRQVSLSPLYWINRVVLRSKVRRSLVHADLCYCMSDTQKDELSREFGDKFRIMRRGMVIGDGKPSHTTLGPIVDFVYAGNLLGGKRWKTLSMLAREIHRQNAGSLKMRLHIYSADALTQRMVESFDFPGEVFLMGEVPASAIPGILGGGDIVVHVESFELKYKMQTRLSFSTKLVDYFRSGKCIFAAGWAGANSISYLIENDAAIVASDEDAIGPQLRRILHNPEIIAEYGDKAWACGVRNHELSRIRDDFTSAIGSLVSAGQSVGRIA</sequence>
<proteinExistence type="predicted"/>